<keyword evidence="6 11" id="KW-0378">Hydrolase</keyword>
<dbReference type="InterPro" id="IPR001570">
    <property type="entry name" value="Peptidase_M4_C_domain"/>
</dbReference>
<evidence type="ECO:0000259" key="15">
    <source>
        <dbReference type="Pfam" id="PF07504"/>
    </source>
</evidence>
<dbReference type="CDD" id="cd09597">
    <property type="entry name" value="M4_TLP"/>
    <property type="match status" value="1"/>
</dbReference>
<dbReference type="Pfam" id="PF02868">
    <property type="entry name" value="Peptidase_M4_C"/>
    <property type="match status" value="1"/>
</dbReference>
<evidence type="ECO:0000256" key="3">
    <source>
        <dbReference type="ARBA" id="ARBA00022670"/>
    </source>
</evidence>
<gene>
    <name evidence="16" type="ORF">AFK71_15790</name>
</gene>
<dbReference type="InterPro" id="IPR050728">
    <property type="entry name" value="Zinc_Metalloprotease_M4"/>
</dbReference>
<evidence type="ECO:0000256" key="8">
    <source>
        <dbReference type="ARBA" id="ARBA00023049"/>
    </source>
</evidence>
<evidence type="ECO:0000259" key="13">
    <source>
        <dbReference type="Pfam" id="PF02868"/>
    </source>
</evidence>
<keyword evidence="11" id="KW-0964">Secreted</keyword>
<dbReference type="InterPro" id="IPR027268">
    <property type="entry name" value="Peptidase_M4/M1_CTD_sf"/>
</dbReference>
<dbReference type="InterPro" id="IPR011096">
    <property type="entry name" value="FTP_domain"/>
</dbReference>
<evidence type="ECO:0000256" key="10">
    <source>
        <dbReference type="PIRSR" id="PIRSR623612-1"/>
    </source>
</evidence>
<feature type="domain" description="Peptidase M4 C-terminal" evidence="13">
    <location>
        <begin position="382"/>
        <end position="531"/>
    </location>
</feature>
<dbReference type="SUPFAM" id="SSF55486">
    <property type="entry name" value="Metalloproteases ('zincins'), catalytic domain"/>
    <property type="match status" value="1"/>
</dbReference>
<dbReference type="PANTHER" id="PTHR33794:SF1">
    <property type="entry name" value="BACILLOLYSIN"/>
    <property type="match status" value="1"/>
</dbReference>
<dbReference type="GO" id="GO:0046872">
    <property type="term" value="F:metal ion binding"/>
    <property type="evidence" value="ECO:0007669"/>
    <property type="project" value="UniProtKB-UniRule"/>
</dbReference>
<dbReference type="PRINTS" id="PR00730">
    <property type="entry name" value="THERMOLYSIN"/>
</dbReference>
<evidence type="ECO:0000256" key="4">
    <source>
        <dbReference type="ARBA" id="ARBA00022723"/>
    </source>
</evidence>
<comment type="similarity">
    <text evidence="2 11">Belongs to the peptidase M4 family.</text>
</comment>
<evidence type="ECO:0000313" key="16">
    <source>
        <dbReference type="EMBL" id="KNE20952.1"/>
    </source>
</evidence>
<keyword evidence="3 11" id="KW-0645">Protease</keyword>
<keyword evidence="4" id="KW-0479">Metal-binding</keyword>
<dbReference type="Gene3D" id="3.10.450.490">
    <property type="match status" value="1"/>
</dbReference>
<dbReference type="InterPro" id="IPR023612">
    <property type="entry name" value="Peptidase_M4"/>
</dbReference>
<dbReference type="Pfam" id="PF01447">
    <property type="entry name" value="Peptidase_M4"/>
    <property type="match status" value="1"/>
</dbReference>
<keyword evidence="17" id="KW-1185">Reference proteome</keyword>
<keyword evidence="8 11" id="KW-0482">Metalloprotease</keyword>
<dbReference type="Pfam" id="PF03413">
    <property type="entry name" value="PepSY"/>
    <property type="match status" value="1"/>
</dbReference>
<dbReference type="GO" id="GO:0006508">
    <property type="term" value="P:proteolysis"/>
    <property type="evidence" value="ECO:0007669"/>
    <property type="project" value="UniProtKB-KW"/>
</dbReference>
<evidence type="ECO:0000256" key="6">
    <source>
        <dbReference type="ARBA" id="ARBA00022801"/>
    </source>
</evidence>
<evidence type="ECO:0000313" key="17">
    <source>
        <dbReference type="Proteomes" id="UP000036780"/>
    </source>
</evidence>
<feature type="domain" description="PepSY" evidence="14">
    <location>
        <begin position="138"/>
        <end position="220"/>
    </location>
</feature>
<keyword evidence="9" id="KW-0865">Zymogen</keyword>
<evidence type="ECO:0000256" key="2">
    <source>
        <dbReference type="ARBA" id="ARBA00009388"/>
    </source>
</evidence>
<feature type="active site" evidence="10">
    <location>
        <position position="372"/>
    </location>
</feature>
<evidence type="ECO:0000259" key="14">
    <source>
        <dbReference type="Pfam" id="PF03413"/>
    </source>
</evidence>
<name>A0A0L0QQS9_VIRPA</name>
<dbReference type="EC" id="3.4.24.-" evidence="11"/>
<evidence type="ECO:0000256" key="11">
    <source>
        <dbReference type="RuleBase" id="RU366073"/>
    </source>
</evidence>
<feature type="domain" description="FTP" evidence="15">
    <location>
        <begin position="76"/>
        <end position="125"/>
    </location>
</feature>
<dbReference type="Gene3D" id="1.10.390.10">
    <property type="entry name" value="Neutral Protease Domain 2"/>
    <property type="match status" value="1"/>
</dbReference>
<organism evidence="16 17">
    <name type="scientific">Virgibacillus pantothenticus</name>
    <dbReference type="NCBI Taxonomy" id="1473"/>
    <lineage>
        <taxon>Bacteria</taxon>
        <taxon>Bacillati</taxon>
        <taxon>Bacillota</taxon>
        <taxon>Bacilli</taxon>
        <taxon>Bacillales</taxon>
        <taxon>Bacillaceae</taxon>
        <taxon>Virgibacillus</taxon>
    </lineage>
</organism>
<dbReference type="AlphaFoldDB" id="A0A0L0QQS9"/>
<keyword evidence="5" id="KW-0732">Signal</keyword>
<comment type="cofactor">
    <cofactor evidence="1 11">
        <name>Zn(2+)</name>
        <dbReference type="ChEBI" id="CHEBI:29105"/>
    </cofactor>
</comment>
<sequence>MTTVLVLGSSQMVNAEESGEWKLKEDVETLWEENKQEEVPSFINGKLSDQRITSEKDVAKFFQANQAVFKLNPETELKFLEADVDNVGMTHYKYQPKIQNIPIDNSKVVVHVNQHNKIAAINGEFHPKAPAKLKEERKLTKKEAVSKAWQHIDVKRSEADQKIQSLTGEVFNSLEENAQLVVFQNNDNYTLAYRVELQFAQPSPANWQIWLNAENGETLKASNQVKEAAKTGTGVGTLGDTKDLNTFLHQNSYYLYDTTKEMDGVIETFDNQGGSQYQLPGIYVTDSDNQFMSESQKAAVDAHYYASEVFDYYYDTFDRVSYDNNGASIRSSVNFGNDYNNAAWVGNQMIYGNGDGDTFTYLSGAKDIVAHELTHAVIQETADLVYENQPGALNESFADVFGYFVDEEDWLLGEDVFTPGTEGDALRSLADPTAYNQPDHMDDYQNLPNTSEGDWGGVHINSGIANKAAYHTIEAIGANKAEQIYYRALTVYLTPNSSFLDARQALIQSARDLYDKETTNAIAEAWKQVGVQ</sequence>
<dbReference type="EMBL" id="LGTO01000007">
    <property type="protein sequence ID" value="KNE20952.1"/>
    <property type="molecule type" value="Genomic_DNA"/>
</dbReference>
<dbReference type="GO" id="GO:0005576">
    <property type="term" value="C:extracellular region"/>
    <property type="evidence" value="ECO:0007669"/>
    <property type="project" value="UniProtKB-SubCell"/>
</dbReference>
<evidence type="ECO:0000256" key="9">
    <source>
        <dbReference type="ARBA" id="ARBA00023145"/>
    </source>
</evidence>
<dbReference type="PATRIC" id="fig|1473.5.peg.1834"/>
<feature type="active site" description="Proton donor" evidence="10">
    <location>
        <position position="459"/>
    </location>
</feature>
<reference evidence="17" key="1">
    <citation type="submission" date="2015-07" db="EMBL/GenBank/DDBJ databases">
        <title>Fjat-10053 dsm26.</title>
        <authorList>
            <person name="Liu B."/>
            <person name="Wang J."/>
            <person name="Zhu Y."/>
            <person name="Liu G."/>
            <person name="Chen Q."/>
            <person name="Chen Z."/>
            <person name="Lan J."/>
            <person name="Che J."/>
            <person name="Ge C."/>
            <person name="Shi H."/>
            <person name="Pan Z."/>
            <person name="Liu X."/>
        </authorList>
    </citation>
    <scope>NUCLEOTIDE SEQUENCE [LARGE SCALE GENOMIC DNA]</scope>
    <source>
        <strain evidence="17">DSM 26</strain>
    </source>
</reference>
<dbReference type="Gene3D" id="3.10.170.10">
    <property type="match status" value="1"/>
</dbReference>
<dbReference type="InterPro" id="IPR025711">
    <property type="entry name" value="PepSY"/>
</dbReference>
<dbReference type="InterPro" id="IPR013856">
    <property type="entry name" value="Peptidase_M4_domain"/>
</dbReference>
<dbReference type="GO" id="GO:0004222">
    <property type="term" value="F:metalloendopeptidase activity"/>
    <property type="evidence" value="ECO:0007669"/>
    <property type="project" value="UniProtKB-UniRule"/>
</dbReference>
<proteinExistence type="inferred from homology"/>
<accession>A0A0L0QQS9</accession>
<comment type="caution">
    <text evidence="16">The sequence shown here is derived from an EMBL/GenBank/DDBJ whole genome shotgun (WGS) entry which is preliminary data.</text>
</comment>
<feature type="domain" description="Peptidase M4" evidence="12">
    <location>
        <begin position="231"/>
        <end position="379"/>
    </location>
</feature>
<comment type="subcellular location">
    <subcellularLocation>
        <location evidence="11">Secreted</location>
    </subcellularLocation>
</comment>
<evidence type="ECO:0000256" key="5">
    <source>
        <dbReference type="ARBA" id="ARBA00022729"/>
    </source>
</evidence>
<dbReference type="PANTHER" id="PTHR33794">
    <property type="entry name" value="BACILLOLYSIN"/>
    <property type="match status" value="1"/>
</dbReference>
<evidence type="ECO:0000256" key="1">
    <source>
        <dbReference type="ARBA" id="ARBA00001947"/>
    </source>
</evidence>
<dbReference type="Proteomes" id="UP000036780">
    <property type="component" value="Unassembled WGS sequence"/>
</dbReference>
<keyword evidence="7 11" id="KW-0862">Zinc</keyword>
<comment type="function">
    <text evidence="11">Extracellular zinc metalloprotease.</text>
</comment>
<evidence type="ECO:0000256" key="7">
    <source>
        <dbReference type="ARBA" id="ARBA00022833"/>
    </source>
</evidence>
<evidence type="ECO:0000259" key="12">
    <source>
        <dbReference type="Pfam" id="PF01447"/>
    </source>
</evidence>
<dbReference type="Pfam" id="PF07504">
    <property type="entry name" value="FTP"/>
    <property type="match status" value="1"/>
</dbReference>
<protein>
    <recommendedName>
        <fullName evidence="11">Neutral metalloproteinase</fullName>
        <ecNumber evidence="11">3.4.24.-</ecNumber>
    </recommendedName>
</protein>